<evidence type="ECO:0000256" key="1">
    <source>
        <dbReference type="SAM" id="MobiDB-lite"/>
    </source>
</evidence>
<feature type="transmembrane region" description="Helical" evidence="2">
    <location>
        <begin position="455"/>
        <end position="474"/>
    </location>
</feature>
<dbReference type="Proteomes" id="UP001500051">
    <property type="component" value="Unassembled WGS sequence"/>
</dbReference>
<feature type="region of interest" description="Disordered" evidence="1">
    <location>
        <begin position="481"/>
        <end position="509"/>
    </location>
</feature>
<accession>A0ABP7D134</accession>
<keyword evidence="2" id="KW-0472">Membrane</keyword>
<keyword evidence="2" id="KW-0812">Transmembrane</keyword>
<evidence type="ECO:0000256" key="2">
    <source>
        <dbReference type="SAM" id="Phobius"/>
    </source>
</evidence>
<gene>
    <name evidence="3" type="ORF">GCM10022204_14840</name>
</gene>
<organism evidence="3 4">
    <name type="scientific">Microlunatus aurantiacus</name>
    <dbReference type="NCBI Taxonomy" id="446786"/>
    <lineage>
        <taxon>Bacteria</taxon>
        <taxon>Bacillati</taxon>
        <taxon>Actinomycetota</taxon>
        <taxon>Actinomycetes</taxon>
        <taxon>Propionibacteriales</taxon>
        <taxon>Propionibacteriaceae</taxon>
        <taxon>Microlunatus</taxon>
    </lineage>
</organism>
<reference evidence="4" key="1">
    <citation type="journal article" date="2019" name="Int. J. Syst. Evol. Microbiol.">
        <title>The Global Catalogue of Microorganisms (GCM) 10K type strain sequencing project: providing services to taxonomists for standard genome sequencing and annotation.</title>
        <authorList>
            <consortium name="The Broad Institute Genomics Platform"/>
            <consortium name="The Broad Institute Genome Sequencing Center for Infectious Disease"/>
            <person name="Wu L."/>
            <person name="Ma J."/>
        </authorList>
    </citation>
    <scope>NUCLEOTIDE SEQUENCE [LARGE SCALE GENOMIC DNA]</scope>
    <source>
        <strain evidence="4">JCM 16548</strain>
    </source>
</reference>
<keyword evidence="4" id="KW-1185">Reference proteome</keyword>
<sequence length="539" mass="56320">MEALTNRGRGQMVIMTDDWQWFWAGEGGRDRILRDEVEGLHAQLSSASSQTHRLSSQLASLSGSIETRLTALSAAFDAYVELGDVREELAAFEESARVRRSVMTAVDALAGGRPATAIDPGGLDYWLPYAMNAVIGLVGGQPDPAVLDQARALSPEADTFVVAACGALGRGAVVAHLLPGVLVSDTELTEHQQRIWRAAATGVFGDLDGLATVWQQALEAEPVVGWASWVDGYAPAPADGIGWLCALVTPDGPSVSPTGTAPRRAVDTPLGQLLPERSAVALPVTEVAPDGELRAVATDLIGRGMPAETPLLQRSRELRARIERPGESPGPAASSTPGEQPATVVSEVRRALLLPSTSPAVRATLLSWVGGALAAVTKRLMITVTRAQPAQETVRVAGAEVVVTPRGAEPAEVEAGVARLHALHHVPPALSVGLTAAAGVAVLLTLVLAVVGTDWAWLFGVVAVGCAIGAGRQLQRRRAAGRDEGAAEHRFRQQVREATERVGRAEEQRSAELVRLTGEAAALTAQLPAPAGSRTQAGG</sequence>
<dbReference type="EMBL" id="BAAAYX010000003">
    <property type="protein sequence ID" value="GAA3699353.1"/>
    <property type="molecule type" value="Genomic_DNA"/>
</dbReference>
<name>A0ABP7D134_9ACTN</name>
<protein>
    <submittedName>
        <fullName evidence="3">Uncharacterized protein</fullName>
    </submittedName>
</protein>
<comment type="caution">
    <text evidence="3">The sequence shown here is derived from an EMBL/GenBank/DDBJ whole genome shotgun (WGS) entry which is preliminary data.</text>
</comment>
<feature type="transmembrane region" description="Helical" evidence="2">
    <location>
        <begin position="429"/>
        <end position="449"/>
    </location>
</feature>
<proteinExistence type="predicted"/>
<evidence type="ECO:0000313" key="3">
    <source>
        <dbReference type="EMBL" id="GAA3699353.1"/>
    </source>
</evidence>
<evidence type="ECO:0000313" key="4">
    <source>
        <dbReference type="Proteomes" id="UP001500051"/>
    </source>
</evidence>
<keyword evidence="2" id="KW-1133">Transmembrane helix</keyword>